<dbReference type="AlphaFoldDB" id="A0ABC9G7T7"/>
<name>A0ABC9G7T7_9POAL</name>
<dbReference type="InterPro" id="IPR012392">
    <property type="entry name" value="3-ktacl-CoA_syn"/>
</dbReference>
<feature type="domain" description="FAE" evidence="7">
    <location>
        <begin position="48"/>
        <end position="339"/>
    </location>
</feature>
<protein>
    <recommendedName>
        <fullName evidence="4">3-ketoacyl-CoA synthase</fullName>
        <ecNumber evidence="4">2.3.1.-</ecNumber>
    </recommendedName>
</protein>
<keyword evidence="2 4" id="KW-0808">Transferase</keyword>
<feature type="active site" evidence="5">
    <location>
        <position position="363"/>
    </location>
</feature>
<keyword evidence="3 4" id="KW-0012">Acyltransferase</keyword>
<dbReference type="Proteomes" id="UP001497457">
    <property type="component" value="Chromosome 8b"/>
</dbReference>
<evidence type="ECO:0000259" key="7">
    <source>
        <dbReference type="Pfam" id="PF08392"/>
    </source>
</evidence>
<feature type="transmembrane region" description="Helical" evidence="6">
    <location>
        <begin position="26"/>
        <end position="48"/>
    </location>
</feature>
<dbReference type="InterPro" id="IPR013601">
    <property type="entry name" value="FAE1_typ3_polyketide_synth"/>
</dbReference>
<sequence length="480" mass="52520">MSSPSSSTPAAMAAATVMASLRTLPFPLLVALVVSALAFIATVLRHLLRRQRPVYLLNYSCHLPDADRQVSLEVCEYFGLKCRRYSDDIADFMRLIYSKSGLGQETFAPPFIFSGKFEKTLAFAIQEAEEGLFAVVGQLLAKSDVTPADIDVLVVACSMFSPMPSLASMIAHRFKMRPDVKAYNVAGMGCSAGTVGVDTAARSLRCLPRRRRPSGGGGYALVVVTENTSLNWYFGENKHMLVTNCIFRVGTAAALLTDNPSRRGDAKYELVRAMRTHHGADDAAFHAATQMEDDRGNLGVALTKDLVRVAGAALRRHITALGPRVLPVSEMLRYAWRVARARAAGNAKAAAAEVPDFQRAFEHMCIHSGGKAVIDTVGRLMGFGPHVVEPARATLHRFGNTSSSLVFYELAYFEAKRRVRAGDRVWMLAFGTGFKACSNVWRALRDCGPDADNPWNGCVHRYPVPPPPPSRTHKHYVSLE</sequence>
<dbReference type="EC" id="2.3.1.-" evidence="4"/>
<evidence type="ECO:0000256" key="1">
    <source>
        <dbReference type="ARBA" id="ARBA00005531"/>
    </source>
</evidence>
<evidence type="ECO:0000256" key="4">
    <source>
        <dbReference type="PIRNR" id="PIRNR036417"/>
    </source>
</evidence>
<evidence type="ECO:0000256" key="5">
    <source>
        <dbReference type="PIRSR" id="PIRSR036417-1"/>
    </source>
</evidence>
<accession>A0ABC9G7T7</accession>
<comment type="pathway">
    <text evidence="4">Lipid metabolism; fatty acid biosynthesis.</text>
</comment>
<dbReference type="PIRSF" id="PIRSF036417">
    <property type="entry name" value="3-ktacl-CoA_syn"/>
    <property type="match status" value="1"/>
</dbReference>
<feature type="active site" evidence="5">
    <location>
        <position position="400"/>
    </location>
</feature>
<keyword evidence="10" id="KW-1185">Reference proteome</keyword>
<dbReference type="InterPro" id="IPR016039">
    <property type="entry name" value="Thiolase-like"/>
</dbReference>
<evidence type="ECO:0000256" key="3">
    <source>
        <dbReference type="ARBA" id="ARBA00023315"/>
    </source>
</evidence>
<dbReference type="SUPFAM" id="SSF53901">
    <property type="entry name" value="Thiolase-like"/>
    <property type="match status" value="2"/>
</dbReference>
<evidence type="ECO:0000256" key="6">
    <source>
        <dbReference type="SAM" id="Phobius"/>
    </source>
</evidence>
<evidence type="ECO:0000259" key="8">
    <source>
        <dbReference type="Pfam" id="PF08541"/>
    </source>
</evidence>
<feature type="active site" evidence="5">
    <location>
        <position position="190"/>
    </location>
</feature>
<dbReference type="Gene3D" id="3.40.47.10">
    <property type="match status" value="2"/>
</dbReference>
<evidence type="ECO:0000256" key="2">
    <source>
        <dbReference type="ARBA" id="ARBA00022679"/>
    </source>
</evidence>
<feature type="active site" evidence="5">
    <location>
        <position position="367"/>
    </location>
</feature>
<dbReference type="GO" id="GO:0016746">
    <property type="term" value="F:acyltransferase activity"/>
    <property type="evidence" value="ECO:0007669"/>
    <property type="project" value="UniProtKB-KW"/>
</dbReference>
<dbReference type="Pfam" id="PF08392">
    <property type="entry name" value="FAE1_CUT1_RppA"/>
    <property type="match status" value="1"/>
</dbReference>
<feature type="active site" evidence="5">
    <location>
        <position position="277"/>
    </location>
</feature>
<dbReference type="CDD" id="cd00831">
    <property type="entry name" value="CHS_like"/>
    <property type="match status" value="1"/>
</dbReference>
<keyword evidence="6" id="KW-0472">Membrane</keyword>
<evidence type="ECO:0000313" key="10">
    <source>
        <dbReference type="Proteomes" id="UP001497457"/>
    </source>
</evidence>
<evidence type="ECO:0000313" key="9">
    <source>
        <dbReference type="EMBL" id="CAL5088683.1"/>
    </source>
</evidence>
<dbReference type="PANTHER" id="PTHR31561">
    <property type="entry name" value="3-KETOACYL-COA SYNTHASE"/>
    <property type="match status" value="1"/>
</dbReference>
<gene>
    <name evidence="9" type="ORF">URODEC1_LOCUS112964</name>
</gene>
<proteinExistence type="inferred from homology"/>
<reference evidence="9 10" key="2">
    <citation type="submission" date="2024-10" db="EMBL/GenBank/DDBJ databases">
        <authorList>
            <person name="Ryan C."/>
        </authorList>
    </citation>
    <scope>NUCLEOTIDE SEQUENCE [LARGE SCALE GENOMIC DNA]</scope>
</reference>
<feature type="active site" evidence="5">
    <location>
        <position position="396"/>
    </location>
</feature>
<dbReference type="InterPro" id="IPR013747">
    <property type="entry name" value="ACP_syn_III_C"/>
</dbReference>
<reference evidence="10" key="1">
    <citation type="submission" date="2024-06" db="EMBL/GenBank/DDBJ databases">
        <authorList>
            <person name="Ryan C."/>
        </authorList>
    </citation>
    <scope>NUCLEOTIDE SEQUENCE [LARGE SCALE GENOMIC DNA]</scope>
</reference>
<organism evidence="9 10">
    <name type="scientific">Urochloa decumbens</name>
    <dbReference type="NCBI Taxonomy" id="240449"/>
    <lineage>
        <taxon>Eukaryota</taxon>
        <taxon>Viridiplantae</taxon>
        <taxon>Streptophyta</taxon>
        <taxon>Embryophyta</taxon>
        <taxon>Tracheophyta</taxon>
        <taxon>Spermatophyta</taxon>
        <taxon>Magnoliopsida</taxon>
        <taxon>Liliopsida</taxon>
        <taxon>Poales</taxon>
        <taxon>Poaceae</taxon>
        <taxon>PACMAD clade</taxon>
        <taxon>Panicoideae</taxon>
        <taxon>Panicodae</taxon>
        <taxon>Paniceae</taxon>
        <taxon>Melinidinae</taxon>
        <taxon>Urochloa</taxon>
    </lineage>
</organism>
<comment type="similarity">
    <text evidence="1 4">Belongs to the thiolase-like superfamily. Chalcone/stilbene synthases family.</text>
</comment>
<dbReference type="EMBL" id="OZ075118">
    <property type="protein sequence ID" value="CAL5088683.1"/>
    <property type="molecule type" value="Genomic_DNA"/>
</dbReference>
<feature type="domain" description="Beta-ketoacyl-[acyl-carrier-protein] synthase III C-terminal" evidence="8">
    <location>
        <begin position="362"/>
        <end position="442"/>
    </location>
</feature>
<dbReference type="Pfam" id="PF08541">
    <property type="entry name" value="ACP_syn_III_C"/>
    <property type="match status" value="1"/>
</dbReference>
<keyword evidence="6" id="KW-0812">Transmembrane</keyword>
<keyword evidence="6" id="KW-1133">Transmembrane helix</keyword>